<evidence type="ECO:0008006" key="7">
    <source>
        <dbReference type="Google" id="ProtNLM"/>
    </source>
</evidence>
<evidence type="ECO:0000256" key="2">
    <source>
        <dbReference type="ARBA" id="ARBA00022679"/>
    </source>
</evidence>
<comment type="similarity">
    <text evidence="1">Belongs to the IPP transferase family.</text>
</comment>
<proteinExistence type="inferred from homology"/>
<keyword evidence="2" id="KW-0808">Transferase</keyword>
<dbReference type="PANTHER" id="PTHR11088:SF89">
    <property type="entry name" value="TRNA DIMETHYLALLYLTRANSFERASE"/>
    <property type="match status" value="1"/>
</dbReference>
<comment type="caution">
    <text evidence="5">The sequence shown here is derived from an EMBL/GenBank/DDBJ whole genome shotgun (WGS) entry which is preliminary data.</text>
</comment>
<accession>A0ABN9L718</accession>
<reference evidence="5" key="1">
    <citation type="submission" date="2023-07" db="EMBL/GenBank/DDBJ databases">
        <authorList>
            <person name="Stuckert A."/>
        </authorList>
    </citation>
    <scope>NUCLEOTIDE SEQUENCE</scope>
</reference>
<keyword evidence="3" id="KW-0547">Nucleotide-binding</keyword>
<sequence>MLEMGLIQELQDFHKRYNEKMIAQSGQDYQHGIFQSIGFKEFHEYLVTKDITPGQTNILLQKGIEALRQRTQKYAKKQNKWVKNRFLKRPGRNVPRVYGLDATDISAWDKNVLSPAIQIVSSFLQDQLPDMKPMDIASDSNESKRTSRLCDFCDRIIIGGREWAAHTKSKSHLHHVKKM</sequence>
<dbReference type="InterPro" id="IPR039657">
    <property type="entry name" value="Dimethylallyltransferase"/>
</dbReference>
<evidence type="ECO:0000256" key="1">
    <source>
        <dbReference type="ARBA" id="ARBA00005842"/>
    </source>
</evidence>
<dbReference type="InterPro" id="IPR027417">
    <property type="entry name" value="P-loop_NTPase"/>
</dbReference>
<keyword evidence="4" id="KW-0067">ATP-binding</keyword>
<dbReference type="Proteomes" id="UP001176940">
    <property type="component" value="Unassembled WGS sequence"/>
</dbReference>
<name>A0ABN9L718_9NEOB</name>
<dbReference type="Pfam" id="PF01715">
    <property type="entry name" value="IPPT"/>
    <property type="match status" value="1"/>
</dbReference>
<evidence type="ECO:0000313" key="5">
    <source>
        <dbReference type="EMBL" id="CAJ0932454.1"/>
    </source>
</evidence>
<gene>
    <name evidence="5" type="ORF">RIMI_LOCUS5091278</name>
</gene>
<keyword evidence="6" id="KW-1185">Reference proteome</keyword>
<organism evidence="5 6">
    <name type="scientific">Ranitomeya imitator</name>
    <name type="common">mimic poison frog</name>
    <dbReference type="NCBI Taxonomy" id="111125"/>
    <lineage>
        <taxon>Eukaryota</taxon>
        <taxon>Metazoa</taxon>
        <taxon>Chordata</taxon>
        <taxon>Craniata</taxon>
        <taxon>Vertebrata</taxon>
        <taxon>Euteleostomi</taxon>
        <taxon>Amphibia</taxon>
        <taxon>Batrachia</taxon>
        <taxon>Anura</taxon>
        <taxon>Neobatrachia</taxon>
        <taxon>Hyloidea</taxon>
        <taxon>Dendrobatidae</taxon>
        <taxon>Dendrobatinae</taxon>
        <taxon>Ranitomeya</taxon>
    </lineage>
</organism>
<evidence type="ECO:0000313" key="6">
    <source>
        <dbReference type="Proteomes" id="UP001176940"/>
    </source>
</evidence>
<protein>
    <recommendedName>
        <fullName evidence="7">tRNA isopentenyltransferase 1</fullName>
    </recommendedName>
</protein>
<dbReference type="Gene3D" id="3.40.50.300">
    <property type="entry name" value="P-loop containing nucleotide triphosphate hydrolases"/>
    <property type="match status" value="1"/>
</dbReference>
<evidence type="ECO:0000256" key="4">
    <source>
        <dbReference type="ARBA" id="ARBA00022840"/>
    </source>
</evidence>
<dbReference type="PANTHER" id="PTHR11088">
    <property type="entry name" value="TRNA DIMETHYLALLYLTRANSFERASE"/>
    <property type="match status" value="1"/>
</dbReference>
<dbReference type="EMBL" id="CAUEEQ010008540">
    <property type="protein sequence ID" value="CAJ0932454.1"/>
    <property type="molecule type" value="Genomic_DNA"/>
</dbReference>
<evidence type="ECO:0000256" key="3">
    <source>
        <dbReference type="ARBA" id="ARBA00022741"/>
    </source>
</evidence>